<comment type="caution">
    <text evidence="1">The sequence shown here is derived from an EMBL/GenBank/DDBJ whole genome shotgun (WGS) entry which is preliminary data.</text>
</comment>
<sequence length="769" mass="83573">MHRKLLPHVVAALMWAGYSARPRRLALVGNSVHDPGPPSILLDAPDDAPPPQVSPVLLSVPRAFPEPIIVDPPYMKVKAKPNKPNVNLAEAIKVISLPPAPFDDSPYMESPTFLHVDTNRVSLPTLAAPIFVSILLSLLSIPDPVYGHNLLSLGDIPLSVGDIPLSVDTITPTSICSWVVKVISASTILSTVVLELASFVLAISPRLQDVCEGAITVYATLSYVFPFLSLGFSFLSSLFASLHQATSASTLLATQFDYDARVKKMEEDFAQGMSKMQQLILSYEAGQSNAALRVASLQSDLDATQLDLTATQLDLATTRSDLATTQSHLVTIELDLAATQSHLATTQSDFISQNDAFQHLCTDHDATLRLLNRCKQAVAILNDHKKAADDTISSLRDTLHKASAHIDALVDDKQRLKAHVQTQLFKTDDIVNTDSQLIRDKDAALAEQARRTQDAEAKIERLLEDRRRAEADHQVVFDRQAKINAELDVAIAQERTNSATLVQENGAIRSALDDERARAAEMEVVVREGIEACSIYEDRLANEVHLRKRAEARLVELSLFPTTAVNDTEVQTEVDNERYTQLATDGQLLSPPPSPGTLLLSPSDSGFALELTYQAMNSHGRLRDIELSVSDSATSIDCFDPVGVPPFPRPIRPRASSATAAGTTATAKLDTPSLPARGMPHVGDDADDLSHDAQLVNTSDVLGRKSKSVDGLTKMPAASRGVPPRMLTPTWQQNAGFMHAGTSRKAAKGRIKVWKENRSVRSGSRQDLC</sequence>
<proteinExistence type="predicted"/>
<evidence type="ECO:0000313" key="1">
    <source>
        <dbReference type="EMBL" id="KAI0035254.1"/>
    </source>
</evidence>
<name>A0ACB8QTU9_9AGAM</name>
<dbReference type="Proteomes" id="UP000814128">
    <property type="component" value="Unassembled WGS sequence"/>
</dbReference>
<evidence type="ECO:0000313" key="2">
    <source>
        <dbReference type="Proteomes" id="UP000814128"/>
    </source>
</evidence>
<reference evidence="1" key="2">
    <citation type="journal article" date="2022" name="New Phytol.">
        <title>Evolutionary transition to the ectomycorrhizal habit in the genomes of a hyperdiverse lineage of mushroom-forming fungi.</title>
        <authorList>
            <person name="Looney B."/>
            <person name="Miyauchi S."/>
            <person name="Morin E."/>
            <person name="Drula E."/>
            <person name="Courty P.E."/>
            <person name="Kohler A."/>
            <person name="Kuo A."/>
            <person name="LaButti K."/>
            <person name="Pangilinan J."/>
            <person name="Lipzen A."/>
            <person name="Riley R."/>
            <person name="Andreopoulos W."/>
            <person name="He G."/>
            <person name="Johnson J."/>
            <person name="Nolan M."/>
            <person name="Tritt A."/>
            <person name="Barry K.W."/>
            <person name="Grigoriev I.V."/>
            <person name="Nagy L.G."/>
            <person name="Hibbett D."/>
            <person name="Henrissat B."/>
            <person name="Matheny P.B."/>
            <person name="Labbe J."/>
            <person name="Martin F.M."/>
        </authorList>
    </citation>
    <scope>NUCLEOTIDE SEQUENCE</scope>
    <source>
        <strain evidence="1">EC-137</strain>
    </source>
</reference>
<dbReference type="EMBL" id="MU273487">
    <property type="protein sequence ID" value="KAI0035254.1"/>
    <property type="molecule type" value="Genomic_DNA"/>
</dbReference>
<keyword evidence="2" id="KW-1185">Reference proteome</keyword>
<reference evidence="1" key="1">
    <citation type="submission" date="2021-02" db="EMBL/GenBank/DDBJ databases">
        <authorList>
            <consortium name="DOE Joint Genome Institute"/>
            <person name="Ahrendt S."/>
            <person name="Looney B.P."/>
            <person name="Miyauchi S."/>
            <person name="Morin E."/>
            <person name="Drula E."/>
            <person name="Courty P.E."/>
            <person name="Chicoki N."/>
            <person name="Fauchery L."/>
            <person name="Kohler A."/>
            <person name="Kuo A."/>
            <person name="Labutti K."/>
            <person name="Pangilinan J."/>
            <person name="Lipzen A."/>
            <person name="Riley R."/>
            <person name="Andreopoulos W."/>
            <person name="He G."/>
            <person name="Johnson J."/>
            <person name="Barry K.W."/>
            <person name="Grigoriev I.V."/>
            <person name="Nagy L."/>
            <person name="Hibbett D."/>
            <person name="Henrissat B."/>
            <person name="Matheny P.B."/>
            <person name="Labbe J."/>
            <person name="Martin F."/>
        </authorList>
    </citation>
    <scope>NUCLEOTIDE SEQUENCE</scope>
    <source>
        <strain evidence="1">EC-137</strain>
    </source>
</reference>
<gene>
    <name evidence="1" type="ORF">K488DRAFT_83217</name>
</gene>
<protein>
    <submittedName>
        <fullName evidence="1">Uncharacterized protein</fullName>
    </submittedName>
</protein>
<organism evidence="1 2">
    <name type="scientific">Vararia minispora EC-137</name>
    <dbReference type="NCBI Taxonomy" id="1314806"/>
    <lineage>
        <taxon>Eukaryota</taxon>
        <taxon>Fungi</taxon>
        <taxon>Dikarya</taxon>
        <taxon>Basidiomycota</taxon>
        <taxon>Agaricomycotina</taxon>
        <taxon>Agaricomycetes</taxon>
        <taxon>Russulales</taxon>
        <taxon>Lachnocladiaceae</taxon>
        <taxon>Vararia</taxon>
    </lineage>
</organism>
<accession>A0ACB8QTU9</accession>